<dbReference type="EMBL" id="FOXK01000015">
    <property type="protein sequence ID" value="SFQ45934.1"/>
    <property type="molecule type" value="Genomic_DNA"/>
</dbReference>
<dbReference type="AlphaFoldDB" id="A0A1I5YNW7"/>
<protein>
    <submittedName>
        <fullName evidence="1">Uncharacterized protein</fullName>
    </submittedName>
</protein>
<dbReference type="Proteomes" id="UP000182025">
    <property type="component" value="Unassembled WGS sequence"/>
</dbReference>
<reference evidence="2" key="1">
    <citation type="submission" date="2016-10" db="EMBL/GenBank/DDBJ databases">
        <authorList>
            <person name="Varghese N."/>
            <person name="Submissions S."/>
        </authorList>
    </citation>
    <scope>NUCLEOTIDE SEQUENCE [LARGE SCALE GENOMIC DNA]</scope>
    <source>
        <strain evidence="2">JCM 15604</strain>
    </source>
</reference>
<dbReference type="RefSeq" id="WP_139228038.1">
    <property type="nucleotide sequence ID" value="NZ_FOXK01000015.1"/>
</dbReference>
<organism evidence="1 2">
    <name type="scientific">Ectopseudomonas toyotomiensis</name>
    <dbReference type="NCBI Taxonomy" id="554344"/>
    <lineage>
        <taxon>Bacteria</taxon>
        <taxon>Pseudomonadati</taxon>
        <taxon>Pseudomonadota</taxon>
        <taxon>Gammaproteobacteria</taxon>
        <taxon>Pseudomonadales</taxon>
        <taxon>Pseudomonadaceae</taxon>
        <taxon>Ectopseudomonas</taxon>
    </lineage>
</organism>
<dbReference type="OrthoDB" id="6057646at2"/>
<sequence>MLTFNTQFPVNSESSIEDLLETIKTWQTNSPHTTLPKEDIKEISLTEDAIVKNKNESLQTLTLHKDKSSLLGAKHTTIQDSIRWTTEIVGSKKEYSFWVSIQVSCDNSLPTHKIPNTKKPHIIKLILENLGGGFDGDLKVQKQPTELNSKQIDIAKNIITGESSNLMPTVYVSTTNDDRPLVNTEKLAYHL</sequence>
<evidence type="ECO:0000313" key="2">
    <source>
        <dbReference type="Proteomes" id="UP000182025"/>
    </source>
</evidence>
<accession>A0A1I5YNW7</accession>
<name>A0A1I5YNW7_9GAMM</name>
<evidence type="ECO:0000313" key="1">
    <source>
        <dbReference type="EMBL" id="SFQ45934.1"/>
    </source>
</evidence>
<keyword evidence="2" id="KW-1185">Reference proteome</keyword>
<gene>
    <name evidence="1" type="ORF">SAMN05216177_11531</name>
</gene>
<proteinExistence type="predicted"/>